<accession>A0A2A4X2C1</accession>
<comment type="caution">
    <text evidence="1">The sequence shown here is derived from an EMBL/GenBank/DDBJ whole genome shotgun (WGS) entry which is preliminary data.</text>
</comment>
<dbReference type="EMBL" id="NVUK01000024">
    <property type="protein sequence ID" value="PCI76788.1"/>
    <property type="molecule type" value="Genomic_DNA"/>
</dbReference>
<organism evidence="1 2">
    <name type="scientific">Aerophobetes bacterium</name>
    <dbReference type="NCBI Taxonomy" id="2030807"/>
    <lineage>
        <taxon>Bacteria</taxon>
        <taxon>Candidatus Aerophobota</taxon>
    </lineage>
</organism>
<evidence type="ECO:0000313" key="1">
    <source>
        <dbReference type="EMBL" id="PCI76788.1"/>
    </source>
</evidence>
<name>A0A2A4X2C1_UNCAE</name>
<dbReference type="AlphaFoldDB" id="A0A2A4X2C1"/>
<sequence>MSIDAVSDGEIVTIDGLKDFADLETLEQERLDEKIKNLKNRMVVDGNAHPFLLNRYVKENGESSVWDPIRAYVRNAYFLPLNNGYSYADALTASYTAKIMKTLRGEETELSNMEL</sequence>
<reference evidence="2" key="1">
    <citation type="submission" date="2017-08" db="EMBL/GenBank/DDBJ databases">
        <title>A dynamic microbial community with high functional redundancy inhabits the cold, oxic subseafloor aquifer.</title>
        <authorList>
            <person name="Tully B.J."/>
            <person name="Wheat C.G."/>
            <person name="Glazer B.T."/>
            <person name="Huber J.A."/>
        </authorList>
    </citation>
    <scope>NUCLEOTIDE SEQUENCE [LARGE SCALE GENOMIC DNA]</scope>
</reference>
<protein>
    <submittedName>
        <fullName evidence="1">Uncharacterized protein</fullName>
    </submittedName>
</protein>
<evidence type="ECO:0000313" key="2">
    <source>
        <dbReference type="Proteomes" id="UP000218775"/>
    </source>
</evidence>
<dbReference type="Proteomes" id="UP000218775">
    <property type="component" value="Unassembled WGS sequence"/>
</dbReference>
<proteinExistence type="predicted"/>
<gene>
    <name evidence="1" type="ORF">COB21_03960</name>
</gene>